<name>A0AAE0NJE1_9PEZI</name>
<comment type="caution">
    <text evidence="2">The sequence shown here is derived from an EMBL/GenBank/DDBJ whole genome shotgun (WGS) entry which is preliminary data.</text>
</comment>
<evidence type="ECO:0000313" key="2">
    <source>
        <dbReference type="EMBL" id="KAK3382624.1"/>
    </source>
</evidence>
<dbReference type="EMBL" id="JAULSN010000001">
    <property type="protein sequence ID" value="KAK3382624.1"/>
    <property type="molecule type" value="Genomic_DNA"/>
</dbReference>
<dbReference type="AlphaFoldDB" id="A0AAE0NJE1"/>
<sequence length="596" mass="68904">MNLQRFDGEVPGMRTTAPAPPRYLNCTINQLRDSINRRGPKFTQGDHERAWTVLGYNGSVKPDQNDFEVAMDYLWECLFNHGGRRKADVEARSRVLEALKTLGYSCRKWKTGCASLDIREYTNNPNWRQVDDFPVYNEGRWQDLENPRWPGKKPYQKDAEQVIKDAYEERPNDRLSAIAIAEAEVAECMVWTRMCIYNYGFYTQAEDGTRVKFLGYAVPRGGGSHHLGRNTPDGRKNCMLHWQAKAAVWAYFTQVLHHPEHPRWRDYVALEVNSRRNNTSPVSGTTSLLRHLHCNEEMHGRHVQRVHPSMFYVLADFFGLQVVVFTPNMTQLFPTPMYTDATPHTMRPDKSLSSDIHWTCHLFGFMDGDCTRSQLFLATTDGEHYDPVAPEDMILPGGRPRPQAPDGWFIPFDEDCWHRGEFPYPKGDVPRLDRLWPLPCRNARHPFPATLPRGFNRSPDEHDWPTPDGMPRQPREVHGVAHYDNVEGWVPDTQLWGPDPGRMSMLDEDKYYLFRCGIDIPGNRLEGLPDEDAIAQWDAHIDPNDVNNYHITRSDDSREQIRFGGDRNNPPPPSMLEDISTSFIETQRNWSGDQMY</sequence>
<accession>A0AAE0NJE1</accession>
<evidence type="ECO:0000256" key="1">
    <source>
        <dbReference type="SAM" id="MobiDB-lite"/>
    </source>
</evidence>
<gene>
    <name evidence="2" type="ORF">B0T24DRAFT_661300</name>
</gene>
<dbReference type="Proteomes" id="UP001287356">
    <property type="component" value="Unassembled WGS sequence"/>
</dbReference>
<feature type="region of interest" description="Disordered" evidence="1">
    <location>
        <begin position="554"/>
        <end position="575"/>
    </location>
</feature>
<organism evidence="2 3">
    <name type="scientific">Lasiosphaeria ovina</name>
    <dbReference type="NCBI Taxonomy" id="92902"/>
    <lineage>
        <taxon>Eukaryota</taxon>
        <taxon>Fungi</taxon>
        <taxon>Dikarya</taxon>
        <taxon>Ascomycota</taxon>
        <taxon>Pezizomycotina</taxon>
        <taxon>Sordariomycetes</taxon>
        <taxon>Sordariomycetidae</taxon>
        <taxon>Sordariales</taxon>
        <taxon>Lasiosphaeriaceae</taxon>
        <taxon>Lasiosphaeria</taxon>
    </lineage>
</organism>
<reference evidence="2" key="2">
    <citation type="submission" date="2023-06" db="EMBL/GenBank/DDBJ databases">
        <authorList>
            <consortium name="Lawrence Berkeley National Laboratory"/>
            <person name="Haridas S."/>
            <person name="Hensen N."/>
            <person name="Bonometti L."/>
            <person name="Westerberg I."/>
            <person name="Brannstrom I.O."/>
            <person name="Guillou S."/>
            <person name="Cros-Aarteil S."/>
            <person name="Calhoun S."/>
            <person name="Kuo A."/>
            <person name="Mondo S."/>
            <person name="Pangilinan J."/>
            <person name="Riley R."/>
            <person name="Labutti K."/>
            <person name="Andreopoulos B."/>
            <person name="Lipzen A."/>
            <person name="Chen C."/>
            <person name="Yanf M."/>
            <person name="Daum C."/>
            <person name="Ng V."/>
            <person name="Clum A."/>
            <person name="Steindorff A."/>
            <person name="Ohm R."/>
            <person name="Martin F."/>
            <person name="Silar P."/>
            <person name="Natvig D."/>
            <person name="Lalanne C."/>
            <person name="Gautier V."/>
            <person name="Ament-Velasquez S.L."/>
            <person name="Kruys A."/>
            <person name="Hutchinson M.I."/>
            <person name="Powell A.J."/>
            <person name="Barry K."/>
            <person name="Miller A.N."/>
            <person name="Grigoriev I.V."/>
            <person name="Debuchy R."/>
            <person name="Gladieux P."/>
            <person name="Thoren M.H."/>
            <person name="Johannesson H."/>
        </authorList>
    </citation>
    <scope>NUCLEOTIDE SEQUENCE</scope>
    <source>
        <strain evidence="2">CBS 958.72</strain>
    </source>
</reference>
<reference evidence="2" key="1">
    <citation type="journal article" date="2023" name="Mol. Phylogenet. Evol.">
        <title>Genome-scale phylogeny and comparative genomics of the fungal order Sordariales.</title>
        <authorList>
            <person name="Hensen N."/>
            <person name="Bonometti L."/>
            <person name="Westerberg I."/>
            <person name="Brannstrom I.O."/>
            <person name="Guillou S."/>
            <person name="Cros-Aarteil S."/>
            <person name="Calhoun S."/>
            <person name="Haridas S."/>
            <person name="Kuo A."/>
            <person name="Mondo S."/>
            <person name="Pangilinan J."/>
            <person name="Riley R."/>
            <person name="LaButti K."/>
            <person name="Andreopoulos B."/>
            <person name="Lipzen A."/>
            <person name="Chen C."/>
            <person name="Yan M."/>
            <person name="Daum C."/>
            <person name="Ng V."/>
            <person name="Clum A."/>
            <person name="Steindorff A."/>
            <person name="Ohm R.A."/>
            <person name="Martin F."/>
            <person name="Silar P."/>
            <person name="Natvig D.O."/>
            <person name="Lalanne C."/>
            <person name="Gautier V."/>
            <person name="Ament-Velasquez S.L."/>
            <person name="Kruys A."/>
            <person name="Hutchinson M.I."/>
            <person name="Powell A.J."/>
            <person name="Barry K."/>
            <person name="Miller A.N."/>
            <person name="Grigoriev I.V."/>
            <person name="Debuchy R."/>
            <person name="Gladieux P."/>
            <person name="Hiltunen Thoren M."/>
            <person name="Johannesson H."/>
        </authorList>
    </citation>
    <scope>NUCLEOTIDE SEQUENCE</scope>
    <source>
        <strain evidence="2">CBS 958.72</strain>
    </source>
</reference>
<feature type="compositionally biased region" description="Basic and acidic residues" evidence="1">
    <location>
        <begin position="554"/>
        <end position="565"/>
    </location>
</feature>
<keyword evidence="3" id="KW-1185">Reference proteome</keyword>
<proteinExistence type="predicted"/>
<evidence type="ECO:0000313" key="3">
    <source>
        <dbReference type="Proteomes" id="UP001287356"/>
    </source>
</evidence>
<protein>
    <submittedName>
        <fullName evidence="2">Uncharacterized protein</fullName>
    </submittedName>
</protein>